<feature type="transmembrane region" description="Helical" evidence="1">
    <location>
        <begin position="165"/>
        <end position="194"/>
    </location>
</feature>
<name>B0C4H7_ACAM1</name>
<dbReference type="STRING" id="329726.AM1_3730"/>
<dbReference type="OrthoDB" id="9821488at2"/>
<keyword evidence="1" id="KW-0812">Transmembrane</keyword>
<dbReference type="KEGG" id="amr:AM1_3730"/>
<dbReference type="HOGENOM" id="CLU_1357984_0_0_3"/>
<protein>
    <submittedName>
        <fullName evidence="2">Uncharacterized protein</fullName>
    </submittedName>
</protein>
<accession>B0C4H7</accession>
<dbReference type="AlphaFoldDB" id="B0C4H7"/>
<evidence type="ECO:0000313" key="2">
    <source>
        <dbReference type="EMBL" id="ABW28720.1"/>
    </source>
</evidence>
<keyword evidence="3" id="KW-1185">Reference proteome</keyword>
<keyword evidence="1" id="KW-1133">Transmembrane helix</keyword>
<proteinExistence type="predicted"/>
<evidence type="ECO:0000313" key="3">
    <source>
        <dbReference type="Proteomes" id="UP000000268"/>
    </source>
</evidence>
<keyword evidence="1" id="KW-0472">Membrane</keyword>
<sequence length="201" mass="22320">MWVCSWGLIGLMAFCIAQGILIQRTPLTQPAPLVGASAIALPNTNHPKHLYVFSQVLGRIQIFDTNGTFQTSIATPSIKGELTLCGGGEHPILLVTPYSKKPFYKLQQGKFVWVDDQPLPGFCQTSRPQTTAVGPYRYRLKEWPRRITYRPSGQRQEDILISDGWWLTLSSSLPLILGVGLVGGGLQILGYLLVNYRHQQG</sequence>
<reference evidence="2 3" key="1">
    <citation type="journal article" date="2008" name="Proc. Natl. Acad. Sci. U.S.A.">
        <title>Niche adaptation and genome expansion in the chlorophyll d-producing cyanobacterium Acaryochloris marina.</title>
        <authorList>
            <person name="Swingley W.D."/>
            <person name="Chen M."/>
            <person name="Cheung P.C."/>
            <person name="Conrad A.L."/>
            <person name="Dejesa L.C."/>
            <person name="Hao J."/>
            <person name="Honchak B.M."/>
            <person name="Karbach L.E."/>
            <person name="Kurdoglu A."/>
            <person name="Lahiri S."/>
            <person name="Mastrian S.D."/>
            <person name="Miyashita H."/>
            <person name="Page L."/>
            <person name="Ramakrishna P."/>
            <person name="Satoh S."/>
            <person name="Sattley W.M."/>
            <person name="Shimada Y."/>
            <person name="Taylor H.L."/>
            <person name="Tomo T."/>
            <person name="Tsuchiya T."/>
            <person name="Wang Z.T."/>
            <person name="Raymond J."/>
            <person name="Mimuro M."/>
            <person name="Blankenship R.E."/>
            <person name="Touchman J.W."/>
        </authorList>
    </citation>
    <scope>NUCLEOTIDE SEQUENCE [LARGE SCALE GENOMIC DNA]</scope>
    <source>
        <strain evidence="3">MBIC 11017</strain>
    </source>
</reference>
<dbReference type="EMBL" id="CP000828">
    <property type="protein sequence ID" value="ABW28720.1"/>
    <property type="molecule type" value="Genomic_DNA"/>
</dbReference>
<organism evidence="2 3">
    <name type="scientific">Acaryochloris marina (strain MBIC 11017)</name>
    <dbReference type="NCBI Taxonomy" id="329726"/>
    <lineage>
        <taxon>Bacteria</taxon>
        <taxon>Bacillati</taxon>
        <taxon>Cyanobacteriota</taxon>
        <taxon>Cyanophyceae</taxon>
        <taxon>Acaryochloridales</taxon>
        <taxon>Acaryochloridaceae</taxon>
        <taxon>Acaryochloris</taxon>
    </lineage>
</organism>
<evidence type="ECO:0000256" key="1">
    <source>
        <dbReference type="SAM" id="Phobius"/>
    </source>
</evidence>
<gene>
    <name evidence="2" type="ordered locus">AM1_3730</name>
</gene>
<dbReference type="Proteomes" id="UP000000268">
    <property type="component" value="Chromosome"/>
</dbReference>